<proteinExistence type="predicted"/>
<keyword evidence="4" id="KW-1185">Reference proteome</keyword>
<dbReference type="SUPFAM" id="SSF56059">
    <property type="entry name" value="Glutathione synthetase ATP-binding domain-like"/>
    <property type="match status" value="1"/>
</dbReference>
<gene>
    <name evidence="3" type="ORF">FPZ44_04095</name>
</gene>
<protein>
    <submittedName>
        <fullName evidence="3">YheC/YheD family protein</fullName>
    </submittedName>
</protein>
<keyword evidence="1" id="KW-0547">Nucleotide-binding</keyword>
<sequence length="384" mass="44772">MAQPVLGILTLYLNEHKHLEERHIYQKMITAGQSIGLHVFVFTPQDVDHRKHRIYSMVYHHDKNRWLRQWTTFPDVIFDRCRLQNSSRFEQLRRFRKRYPDLLYLNKPLRNKWTIHQVLSEDSYLRQFLPQTKLYSSLADAQQVLKQHSLIYMKPINGTGGRGILRVERLAPTFMLFVQGRDQKRKIISPQRMTWSQLAARLNSWSATGRYIVQQGISLNLPNGRVHDYRMLVQKDETGNWTLTGCAGRIGAAKSITSNLHGGGEAIPMDEMLRNWIGDEQLITEVKQEAEKMGIEVASYLERKYGALCELALDLAIDKNGKIWMLEVNPKPSREVFQLIGDQDTYHKSLIKPLQYALWLHQQQQQALMRGNPEDLIPVETVQD</sequence>
<dbReference type="PROSITE" id="PS50975">
    <property type="entry name" value="ATP_GRASP"/>
    <property type="match status" value="1"/>
</dbReference>
<dbReference type="InterPro" id="IPR026838">
    <property type="entry name" value="YheC/D"/>
</dbReference>
<dbReference type="GO" id="GO:0005524">
    <property type="term" value="F:ATP binding"/>
    <property type="evidence" value="ECO:0007669"/>
    <property type="project" value="UniProtKB-UniRule"/>
</dbReference>
<keyword evidence="1" id="KW-0067">ATP-binding</keyword>
<dbReference type="PANTHER" id="PTHR21621:SF0">
    <property type="entry name" value="BETA-CITRYLGLUTAMATE SYNTHASE B-RELATED"/>
    <property type="match status" value="1"/>
</dbReference>
<dbReference type="GO" id="GO:0005737">
    <property type="term" value="C:cytoplasm"/>
    <property type="evidence" value="ECO:0007669"/>
    <property type="project" value="TreeGrafter"/>
</dbReference>
<comment type="caution">
    <text evidence="3">The sequence shown here is derived from an EMBL/GenBank/DDBJ whole genome shotgun (WGS) entry which is preliminary data.</text>
</comment>
<dbReference type="InterPro" id="IPR011761">
    <property type="entry name" value="ATP-grasp"/>
</dbReference>
<organism evidence="3 4">
    <name type="scientific">Paenibacillus agilis</name>
    <dbReference type="NCBI Taxonomy" id="3020863"/>
    <lineage>
        <taxon>Bacteria</taxon>
        <taxon>Bacillati</taxon>
        <taxon>Bacillota</taxon>
        <taxon>Bacilli</taxon>
        <taxon>Bacillales</taxon>
        <taxon>Paenibacillaceae</taxon>
        <taxon>Paenibacillus</taxon>
    </lineage>
</organism>
<name>A0A559IXF5_9BACL</name>
<dbReference type="GO" id="GO:0016879">
    <property type="term" value="F:ligase activity, forming carbon-nitrogen bonds"/>
    <property type="evidence" value="ECO:0007669"/>
    <property type="project" value="TreeGrafter"/>
</dbReference>
<dbReference type="Proteomes" id="UP000318102">
    <property type="component" value="Unassembled WGS sequence"/>
</dbReference>
<dbReference type="AlphaFoldDB" id="A0A559IXF5"/>
<feature type="domain" description="ATP-grasp" evidence="2">
    <location>
        <begin position="122"/>
        <end position="359"/>
    </location>
</feature>
<dbReference type="GO" id="GO:0046872">
    <property type="term" value="F:metal ion binding"/>
    <property type="evidence" value="ECO:0007669"/>
    <property type="project" value="InterPro"/>
</dbReference>
<evidence type="ECO:0000259" key="2">
    <source>
        <dbReference type="PROSITE" id="PS50975"/>
    </source>
</evidence>
<evidence type="ECO:0000313" key="3">
    <source>
        <dbReference type="EMBL" id="TVX92315.1"/>
    </source>
</evidence>
<dbReference type="OrthoDB" id="7869153at2"/>
<evidence type="ECO:0000256" key="1">
    <source>
        <dbReference type="PROSITE-ProRule" id="PRU00409"/>
    </source>
</evidence>
<dbReference type="Gene3D" id="3.30.470.20">
    <property type="entry name" value="ATP-grasp fold, B domain"/>
    <property type="match status" value="1"/>
</dbReference>
<accession>A0A559IXF5</accession>
<dbReference type="EMBL" id="VNJK01000001">
    <property type="protein sequence ID" value="TVX92315.1"/>
    <property type="molecule type" value="Genomic_DNA"/>
</dbReference>
<dbReference type="Pfam" id="PF14398">
    <property type="entry name" value="ATPgrasp_YheCD"/>
    <property type="match status" value="1"/>
</dbReference>
<evidence type="ECO:0000313" key="4">
    <source>
        <dbReference type="Proteomes" id="UP000318102"/>
    </source>
</evidence>
<dbReference type="PANTHER" id="PTHR21621">
    <property type="entry name" value="RIBOSOMAL PROTEIN S6 MODIFICATION PROTEIN"/>
    <property type="match status" value="1"/>
</dbReference>
<dbReference type="RefSeq" id="WP_144987658.1">
    <property type="nucleotide sequence ID" value="NZ_VNJK01000001.1"/>
</dbReference>
<reference evidence="3 4" key="1">
    <citation type="submission" date="2019-07" db="EMBL/GenBank/DDBJ databases">
        <authorList>
            <person name="Kim J."/>
        </authorList>
    </citation>
    <scope>NUCLEOTIDE SEQUENCE [LARGE SCALE GENOMIC DNA]</scope>
    <source>
        <strain evidence="3 4">N4</strain>
    </source>
</reference>